<reference evidence="1 2" key="1">
    <citation type="submission" date="2015-05" db="EMBL/GenBank/DDBJ databases">
        <title>Distinctive expansion of gene families associated with plant cell wall degradation and secondary metabolism in the genomes of grapevine trunk pathogens.</title>
        <authorList>
            <person name="Lawrence D.P."/>
            <person name="Travadon R."/>
            <person name="Rolshausen P.E."/>
            <person name="Baumgartner K."/>
        </authorList>
    </citation>
    <scope>NUCLEOTIDE SEQUENCE [LARGE SCALE GENOMIC DNA]</scope>
    <source>
        <strain evidence="1">UCRPC4</strain>
    </source>
</reference>
<dbReference type="OrthoDB" id="5427526at2759"/>
<accession>A0A0G2E712</accession>
<evidence type="ECO:0000313" key="1">
    <source>
        <dbReference type="EMBL" id="KKY18812.1"/>
    </source>
</evidence>
<proteinExistence type="predicted"/>
<sequence length="290" mass="31606">MSSDGGYPVLREETGGMGNLADELADAWGEEDMDQSGVYLGNVEEHISEADSAYDGSDYGDQSDLELEEGISPTLAARIADIEALGRLGKGDTGFEGDEVIQRTICSLRDLGAQSGIENGASRLMTAHASLSSHLSHQTRTIQTLTHSIIKTPFPDLDTPSLDQLISMTSDLLPLLPFPPQPSPLQSLQLLISSTAEITHLLRALSDTLQESRLVTNTASRRLKTVKDMVSDLRKEEEERDFGSAWIERGNWDEKLRNRDAKKICGEVVSGFESTCDTWRERLIGGAVGA</sequence>
<gene>
    <name evidence="1" type="ORF">UCRPC4_g04792</name>
</gene>
<comment type="caution">
    <text evidence="1">The sequence shown here is derived from an EMBL/GenBank/DDBJ whole genome shotgun (WGS) entry which is preliminary data.</text>
</comment>
<organism evidence="1 2">
    <name type="scientific">Phaeomoniella chlamydospora</name>
    <name type="common">Phaeoacremonium chlamydosporum</name>
    <dbReference type="NCBI Taxonomy" id="158046"/>
    <lineage>
        <taxon>Eukaryota</taxon>
        <taxon>Fungi</taxon>
        <taxon>Dikarya</taxon>
        <taxon>Ascomycota</taxon>
        <taxon>Pezizomycotina</taxon>
        <taxon>Eurotiomycetes</taxon>
        <taxon>Chaetothyriomycetidae</taxon>
        <taxon>Phaeomoniellales</taxon>
        <taxon>Phaeomoniellaceae</taxon>
        <taxon>Phaeomoniella</taxon>
    </lineage>
</organism>
<evidence type="ECO:0000313" key="2">
    <source>
        <dbReference type="Proteomes" id="UP000053317"/>
    </source>
</evidence>
<protein>
    <submittedName>
        <fullName evidence="1">Uncharacterized protein</fullName>
    </submittedName>
</protein>
<reference evidence="1 2" key="2">
    <citation type="submission" date="2015-05" db="EMBL/GenBank/DDBJ databases">
        <authorList>
            <person name="Morales-Cruz A."/>
            <person name="Amrine K.C."/>
            <person name="Cantu D."/>
        </authorList>
    </citation>
    <scope>NUCLEOTIDE SEQUENCE [LARGE SCALE GENOMIC DNA]</scope>
    <source>
        <strain evidence="1">UCRPC4</strain>
    </source>
</reference>
<keyword evidence="2" id="KW-1185">Reference proteome</keyword>
<dbReference type="AlphaFoldDB" id="A0A0G2E712"/>
<name>A0A0G2E712_PHACM</name>
<dbReference type="Proteomes" id="UP000053317">
    <property type="component" value="Unassembled WGS sequence"/>
</dbReference>
<dbReference type="EMBL" id="LCWF01000116">
    <property type="protein sequence ID" value="KKY18812.1"/>
    <property type="molecule type" value="Genomic_DNA"/>
</dbReference>